<feature type="compositionally biased region" description="Polar residues" evidence="1">
    <location>
        <begin position="1571"/>
        <end position="1581"/>
    </location>
</feature>
<evidence type="ECO:0000256" key="1">
    <source>
        <dbReference type="SAM" id="MobiDB-lite"/>
    </source>
</evidence>
<dbReference type="SMART" id="SM00869">
    <property type="entry name" value="Autotransporter"/>
    <property type="match status" value="1"/>
</dbReference>
<proteinExistence type="predicted"/>
<feature type="compositionally biased region" description="Low complexity" evidence="1">
    <location>
        <begin position="1465"/>
        <end position="1475"/>
    </location>
</feature>
<feature type="compositionally biased region" description="Low complexity" evidence="1">
    <location>
        <begin position="1482"/>
        <end position="1492"/>
    </location>
</feature>
<dbReference type="InterPro" id="IPR005546">
    <property type="entry name" value="Autotransporte_beta"/>
</dbReference>
<dbReference type="HOGENOM" id="CLU_234251_0_0_5"/>
<dbReference type="OrthoDB" id="7161210at2"/>
<dbReference type="Pfam" id="PF03797">
    <property type="entry name" value="Autotransporter"/>
    <property type="match status" value="1"/>
</dbReference>
<dbReference type="Gene3D" id="2.40.128.130">
    <property type="entry name" value="Autotransporter beta-domain"/>
    <property type="match status" value="1"/>
</dbReference>
<feature type="compositionally biased region" description="Low complexity" evidence="1">
    <location>
        <begin position="1431"/>
        <end position="1440"/>
    </location>
</feature>
<dbReference type="RefSeq" id="WP_011476845.1">
    <property type="nucleotide sequence ID" value="NC_007940.1"/>
</dbReference>
<feature type="region of interest" description="Disordered" evidence="1">
    <location>
        <begin position="1558"/>
        <end position="1581"/>
    </location>
</feature>
<organism evidence="3 4">
    <name type="scientific">Rickettsia bellii (strain RML369-C)</name>
    <dbReference type="NCBI Taxonomy" id="336407"/>
    <lineage>
        <taxon>Bacteria</taxon>
        <taxon>Pseudomonadati</taxon>
        <taxon>Pseudomonadota</taxon>
        <taxon>Alphaproteobacteria</taxon>
        <taxon>Rickettsiales</taxon>
        <taxon>Rickettsiaceae</taxon>
        <taxon>Rickettsieae</taxon>
        <taxon>Rickettsia</taxon>
        <taxon>belli group</taxon>
    </lineage>
</organism>
<protein>
    <submittedName>
        <fullName evidence="3">Cell surface antigen Sca13</fullName>
    </submittedName>
</protein>
<gene>
    <name evidence="3" type="ordered locus">RBE_0149</name>
</gene>
<feature type="compositionally biased region" description="Low complexity" evidence="1">
    <location>
        <begin position="1558"/>
        <end position="1570"/>
    </location>
</feature>
<feature type="compositionally biased region" description="Low complexity" evidence="1">
    <location>
        <begin position="1608"/>
        <end position="1621"/>
    </location>
</feature>
<feature type="region of interest" description="Disordered" evidence="1">
    <location>
        <begin position="1594"/>
        <end position="1654"/>
    </location>
</feature>
<feature type="compositionally biased region" description="Low complexity" evidence="1">
    <location>
        <begin position="1414"/>
        <end position="1424"/>
    </location>
</feature>
<feature type="compositionally biased region" description="Gly residues" evidence="1">
    <location>
        <begin position="1340"/>
        <end position="1356"/>
    </location>
</feature>
<feature type="compositionally biased region" description="Polar residues" evidence="1">
    <location>
        <begin position="1594"/>
        <end position="1607"/>
    </location>
</feature>
<feature type="compositionally biased region" description="Low complexity" evidence="1">
    <location>
        <begin position="1246"/>
        <end position="1258"/>
    </location>
</feature>
<feature type="compositionally biased region" description="Low complexity" evidence="1">
    <location>
        <begin position="1361"/>
        <end position="1392"/>
    </location>
</feature>
<dbReference type="Proteomes" id="UP000001951">
    <property type="component" value="Chromosome"/>
</dbReference>
<name>Q1RK84_RICBR</name>
<feature type="compositionally biased region" description="Low complexity" evidence="1">
    <location>
        <begin position="1290"/>
        <end position="1321"/>
    </location>
</feature>
<feature type="region of interest" description="Disordered" evidence="1">
    <location>
        <begin position="1668"/>
        <end position="1693"/>
    </location>
</feature>
<evidence type="ECO:0000313" key="4">
    <source>
        <dbReference type="Proteomes" id="UP000001951"/>
    </source>
</evidence>
<dbReference type="InterPro" id="IPR036709">
    <property type="entry name" value="Autotransporte_beta_dom_sf"/>
</dbReference>
<evidence type="ECO:0000313" key="3">
    <source>
        <dbReference type="EMBL" id="ABE04230.1"/>
    </source>
</evidence>
<feature type="domain" description="Autotransporter" evidence="2">
    <location>
        <begin position="1700"/>
        <end position="1981"/>
    </location>
</feature>
<evidence type="ECO:0000259" key="2">
    <source>
        <dbReference type="PROSITE" id="PS51208"/>
    </source>
</evidence>
<accession>Q1RK84</accession>
<feature type="compositionally biased region" description="Polar residues" evidence="1">
    <location>
        <begin position="1323"/>
        <end position="1339"/>
    </location>
</feature>
<sequence length="1981" mass="199957">MYNVGIAAGNTVQSINFNGAGSIIMTDPILNPTAPITTSVAALQLGTVGVGVNYTGPTNLTVNSIAGTTDFAGQAGALILTDGGSLATVMSSKATAGLLAIAGSGTITGTVNNINQIQVNGIGGTTAEFQQNVSVASVLFGNGGTADFKGSLNTDPTGNINFGTNPNGGILQFSGTNPNGYELSSVIENGGNGTLNVFTNLTAIEPSIGTIKTIVIGQTSAPNTLTVDVTKGLLNLLQSPGSTVTFNNAASKLALTTSIDQQVTFNNSFPGIAGGGGIVVLDSQNGAILEIQSFSGTQTLGTSAAPLDQIYVTGNVGVIGTSTNKLDVRNVKNLTIAAGGIFADASPNITSALIPQIFIGDPSGPGVYALDAVNGNFPFAAPGLAFKNDSSVLKLMTSAATGITSTIQLTGDITPPNPNTAIVEINAKNAGSTLVIDGTSNGYSIGTLALPMSKIKFTGDGTIEVTAISTPAIEVSVSKLAIAEVDSDVFFTGPATLAGVQINGDIDFQGNAANVVLASDTANNLPALISGNIASTGTQNGTIEFMDDGTIGTVDSNGVSTNTITNIAMLKAGADNSTVTINSGGDMSIGEIQGTGTGNIYFTQTNPAITANINSTGGSPVNFFFNNGGSISGDTIGSENNPIGNITILDGTLKLGTSDNSVITFRNVYLGPKAIINFDTNKLNDTGAFILNYAGTVPNAFGIFAETPIEGGVKFDGDAPTVTSGTYGSVDSPLGVIQIDGGDVTFNTEVYVTNLNFTTTNAVTTTFNNDSQIGGVITTGNGIHTIALAGNTTIGNSDIGGPSNTLKTIQFIKDVTFTDNSPTSVCSTVTSNAPNQGTIVFTADNGFTDDLGDSTNSLKTVQFSSVEGTVKGDTYSENVSIDSGKSAIFSGYNSRSTSVPSSTVGGVTVPRSTPQFNYQTVVSSSDFQGTDNTTSAKFTNAALVQAPINNGNLTFEDDVWLQKPVTNVNTITFASQKNALISAGIGANNIVADQTTMVFVGDNATIPAQGNITGSNVTFDLGNNTVVYDGTATPTGNLVFNVLYDTTNAGKTANTNSGNIVLANGAVLDLSKVDSIQVVLTAQNNPNGIRLGSAYPLVSSKGGSIIPGAAAKLPFNVIANEKNFVRWVINDDSFILYTATADIIPTISRPSIAIHRIIHSNPNIIIPDIDIINPVIGGFTPATPGTGSVTGGVFTPVDPNIPGNNVVVTGNNPVIVNGGNTPSIGSGGNTPNGPVTGGSVIGGVYTPSNPSNSVVPSGPGTGGSTPSIGSGGNTPNGPVTGWSVIGGVYTPSNPSNSVVPSGPGTGGSTPSIGSGGNTPSIVSGGNTPSIRTGGNTPSIGSGGNTPNGPVTGGSVIGGVYTPSNPSNSVVPSGPGTGGSTPSIGSGGNTPSIGTGGSTGNNPYTPLVGTGGNTGNSPSNYNPSVGTGGNTGNSPSNYNPSVGAGGNTGNSPSNYNPSVGTGGNTGNSPSNYNPSVGTGGNTGNSPSNYNPSIGTGGNTGNNPSNYNPSVGTGGNTGNSPSNYNPASGGNVGATGNNAYGGNTGNSPSNYNYNSSAGSNGGVSNTGSSPNGYKSSTGSSYNGSATNGAVSVVPANNASGSTYQPSNNNGSASDISAIGSSRDNQVGAGGSGNGGSSNSGISRSNANDGFNAAKDNASMGNQEINKRMEAVKNADGTSPDAEEADSRKRGAAVGGGDCDDYNTGNVYGVWISPYYGKAVQKALSDGFSGYTAKSEGGSVGVDTVINDNIVLGAAYTRIDTKLRYKDSKSGNVTKVETNMGSVYGLYNFADNLFIEGITTYSRSRIKTNELRGTVDGTENAYGKYNSTSYSAQVVGGYNYLWKDSSLAPMAGLRFTRIKDSGYQEQGTTFQNLTIKKRQYNKVEGILGAEIKTTFYKDDFIIRPQAHAFINYDFSGKTPAIVAELNGINEPLPVQTPKATKMLYDLGAGVVVKKGNMEYGVHYGLNFAKKYHAQSGTLRLKLNF</sequence>
<reference evidence="3 4" key="1">
    <citation type="journal article" date="2006" name="PLoS Genet.">
        <title>Genome sequence of Rickettsia bellii illuminates the role of amoebae in gene exchanges between intracellular pathogens.</title>
        <authorList>
            <person name="Ogata H."/>
            <person name="La Scola B."/>
            <person name="Audic S."/>
            <person name="Renesto P."/>
            <person name="Blanc G."/>
            <person name="Robert C."/>
            <person name="Fournier P.-E."/>
            <person name="Claverie J.-M."/>
            <person name="Raoult D."/>
        </authorList>
    </citation>
    <scope>NUCLEOTIDE SEQUENCE [LARGE SCALE GENOMIC DNA]</scope>
    <source>
        <strain evidence="3 4">RML369-C</strain>
    </source>
</reference>
<dbReference type="SUPFAM" id="SSF103515">
    <property type="entry name" value="Autotransporter"/>
    <property type="match status" value="1"/>
</dbReference>
<dbReference type="EMBL" id="CP000087">
    <property type="protein sequence ID" value="ABE04230.1"/>
    <property type="molecule type" value="Genomic_DNA"/>
</dbReference>
<feature type="region of interest" description="Disordered" evidence="1">
    <location>
        <begin position="1239"/>
        <end position="1528"/>
    </location>
</feature>
<dbReference type="KEGG" id="rbe:RBE_0149"/>
<feature type="compositionally biased region" description="Gly residues" evidence="1">
    <location>
        <begin position="1625"/>
        <end position="1635"/>
    </location>
</feature>
<dbReference type="PROSITE" id="PS51208">
    <property type="entry name" value="AUTOTRANSPORTER"/>
    <property type="match status" value="1"/>
</dbReference>
<feature type="compositionally biased region" description="Gly residues" evidence="1">
    <location>
        <begin position="1259"/>
        <end position="1274"/>
    </location>
</feature>
<dbReference type="eggNOG" id="COG4625">
    <property type="taxonomic scope" value="Bacteria"/>
</dbReference>
<feature type="compositionally biased region" description="Low complexity" evidence="1">
    <location>
        <begin position="1499"/>
        <end position="1509"/>
    </location>
</feature>
<feature type="compositionally biased region" description="Low complexity" evidence="1">
    <location>
        <begin position="1636"/>
        <end position="1645"/>
    </location>
</feature>